<dbReference type="EMBL" id="JBANAX010000942">
    <property type="protein sequence ID" value="KAL1187678.1"/>
    <property type="molecule type" value="Genomic_DNA"/>
</dbReference>
<dbReference type="PANTHER" id="PTHR24559">
    <property type="entry name" value="TRANSPOSON TY3-I GAG-POL POLYPROTEIN"/>
    <property type="match status" value="1"/>
</dbReference>
<feature type="domain" description="Reverse transcriptase" evidence="1">
    <location>
        <begin position="98"/>
        <end position="168"/>
    </location>
</feature>
<keyword evidence="3" id="KW-1185">Reference proteome</keyword>
<protein>
    <submittedName>
        <fullName evidence="2">RNA-directed DNA polymerase-like protein</fullName>
    </submittedName>
</protein>
<dbReference type="CDD" id="cd01647">
    <property type="entry name" value="RT_LTR"/>
    <property type="match status" value="1"/>
</dbReference>
<accession>A0ABD0YYX3</accession>
<dbReference type="PANTHER" id="PTHR24559:SF431">
    <property type="entry name" value="RNA-DIRECTED DNA POLYMERASE HOMOLOG"/>
    <property type="match status" value="1"/>
</dbReference>
<evidence type="ECO:0000313" key="3">
    <source>
        <dbReference type="Proteomes" id="UP001558713"/>
    </source>
</evidence>
<dbReference type="SUPFAM" id="SSF56672">
    <property type="entry name" value="DNA/RNA polymerases"/>
    <property type="match status" value="1"/>
</dbReference>
<reference evidence="2 3" key="1">
    <citation type="submission" date="2024-04" db="EMBL/GenBank/DDBJ databases">
        <title>Genome assembly C_amara_ONT_v2.</title>
        <authorList>
            <person name="Yant L."/>
            <person name="Moore C."/>
            <person name="Slenker M."/>
        </authorList>
    </citation>
    <scope>NUCLEOTIDE SEQUENCE [LARGE SCALE GENOMIC DNA]</scope>
    <source>
        <tissue evidence="2">Leaf</tissue>
    </source>
</reference>
<comment type="caution">
    <text evidence="2">The sequence shown here is derived from an EMBL/GenBank/DDBJ whole genome shotgun (WGS) entry which is preliminary data.</text>
</comment>
<name>A0ABD0YYX3_CARAN</name>
<dbReference type="InterPro" id="IPR043128">
    <property type="entry name" value="Rev_trsase/Diguanyl_cyclase"/>
</dbReference>
<dbReference type="Gene3D" id="3.10.10.10">
    <property type="entry name" value="HIV Type 1 Reverse Transcriptase, subunit A, domain 1"/>
    <property type="match status" value="1"/>
</dbReference>
<dbReference type="Pfam" id="PF00078">
    <property type="entry name" value="RVT_1"/>
    <property type="match status" value="1"/>
</dbReference>
<dbReference type="InterPro" id="IPR000477">
    <property type="entry name" value="RT_dom"/>
</dbReference>
<gene>
    <name evidence="2" type="ORF">V5N11_010935</name>
</gene>
<proteinExistence type="predicted"/>
<dbReference type="Proteomes" id="UP001558713">
    <property type="component" value="Unassembled WGS sequence"/>
</dbReference>
<evidence type="ECO:0000259" key="1">
    <source>
        <dbReference type="Pfam" id="PF00078"/>
    </source>
</evidence>
<sequence length="174" mass="20122">MRRYRVELPDDIKKELVTFLKGNIKTFAWTTSDMPGISLDVTSHELNVDSTFKPIRQKRRKLGPERSQAVNAEVDRLLEAESIREVKYPEWLANPVVVKKKNGKWRVCVDFTDLNKVCPKDSFPLPHIDRLVEATAGHKLLSFMDAFSGYNQIRMHPEDQEKTAFITERGTYSL</sequence>
<dbReference type="Gene3D" id="3.30.70.270">
    <property type="match status" value="1"/>
</dbReference>
<evidence type="ECO:0000313" key="2">
    <source>
        <dbReference type="EMBL" id="KAL1187678.1"/>
    </source>
</evidence>
<dbReference type="InterPro" id="IPR053134">
    <property type="entry name" value="RNA-dir_DNA_polymerase"/>
</dbReference>
<organism evidence="2 3">
    <name type="scientific">Cardamine amara subsp. amara</name>
    <dbReference type="NCBI Taxonomy" id="228776"/>
    <lineage>
        <taxon>Eukaryota</taxon>
        <taxon>Viridiplantae</taxon>
        <taxon>Streptophyta</taxon>
        <taxon>Embryophyta</taxon>
        <taxon>Tracheophyta</taxon>
        <taxon>Spermatophyta</taxon>
        <taxon>Magnoliopsida</taxon>
        <taxon>eudicotyledons</taxon>
        <taxon>Gunneridae</taxon>
        <taxon>Pentapetalae</taxon>
        <taxon>rosids</taxon>
        <taxon>malvids</taxon>
        <taxon>Brassicales</taxon>
        <taxon>Brassicaceae</taxon>
        <taxon>Cardamineae</taxon>
        <taxon>Cardamine</taxon>
    </lineage>
</organism>
<dbReference type="AlphaFoldDB" id="A0ABD0YYX3"/>
<dbReference type="InterPro" id="IPR043502">
    <property type="entry name" value="DNA/RNA_pol_sf"/>
</dbReference>